<evidence type="ECO:0000313" key="2">
    <source>
        <dbReference type="EMBL" id="QBK92199.1"/>
    </source>
</evidence>
<name>A0A481ZAS6_9VIRU</name>
<accession>A0A481ZAS6</accession>
<proteinExistence type="predicted"/>
<reference evidence="2" key="1">
    <citation type="journal article" date="2019" name="MBio">
        <title>Virus Genomes from Deep Sea Sediments Expand the Ocean Megavirome and Support Independent Origins of Viral Gigantism.</title>
        <authorList>
            <person name="Backstrom D."/>
            <person name="Yutin N."/>
            <person name="Jorgensen S.L."/>
            <person name="Dharamshi J."/>
            <person name="Homa F."/>
            <person name="Zaremba-Niedwiedzka K."/>
            <person name="Spang A."/>
            <person name="Wolf Y.I."/>
            <person name="Koonin E.V."/>
            <person name="Ettema T.J."/>
        </authorList>
    </citation>
    <scope>NUCLEOTIDE SEQUENCE</scope>
</reference>
<feature type="region of interest" description="Disordered" evidence="1">
    <location>
        <begin position="188"/>
        <end position="208"/>
    </location>
</feature>
<gene>
    <name evidence="2" type="ORF">LCPAC304_05460</name>
</gene>
<organism evidence="2">
    <name type="scientific">Pithovirus LCPAC304</name>
    <dbReference type="NCBI Taxonomy" id="2506594"/>
    <lineage>
        <taxon>Viruses</taxon>
        <taxon>Pithoviruses</taxon>
    </lineage>
</organism>
<sequence length="208" mass="25278">MKLHVSTKREKESREWEQIIHTVETSCLREHKKEYVEREAIVTFPPSRPCLSHINEEIHGWLVGRNARSQYTRILERYENNQCYWLNKWKHGKLDKAGLTKKITDLEKWFACIVEPPPKCPAKVTTKYICDLEEWKKRESTKYTASRSYYCYEDIVPLLDKKEMLSVQKQLFENYNQVKTFFLEKEQEYEKETKKKRAEERRKEKTYL</sequence>
<dbReference type="EMBL" id="MK500568">
    <property type="protein sequence ID" value="QBK92199.1"/>
    <property type="molecule type" value="Genomic_DNA"/>
</dbReference>
<evidence type="ECO:0000256" key="1">
    <source>
        <dbReference type="SAM" id="MobiDB-lite"/>
    </source>
</evidence>
<protein>
    <submittedName>
        <fullName evidence="2">Uncharacterized protein</fullName>
    </submittedName>
</protein>